<proteinExistence type="predicted"/>
<feature type="region of interest" description="Disordered" evidence="1">
    <location>
        <begin position="1"/>
        <end position="71"/>
    </location>
</feature>
<name>A0ABU6KGW8_9BACI</name>
<evidence type="ECO:0000313" key="3">
    <source>
        <dbReference type="Proteomes" id="UP001335737"/>
    </source>
</evidence>
<dbReference type="EMBL" id="JARZFX010000007">
    <property type="protein sequence ID" value="MEC5424551.1"/>
    <property type="molecule type" value="Genomic_DNA"/>
</dbReference>
<sequence>MSTNNKNPENKNRSQWNEEKRTPLDEMENQKFADDIPMEDLKIEKKEEKKKHKSKDASQSERKYKVKKDED</sequence>
<keyword evidence="3" id="KW-1185">Reference proteome</keyword>
<protein>
    <submittedName>
        <fullName evidence="2">Uncharacterized protein</fullName>
    </submittedName>
</protein>
<accession>A0ABU6KGW8</accession>
<feature type="compositionally biased region" description="Basic and acidic residues" evidence="1">
    <location>
        <begin position="8"/>
        <end position="47"/>
    </location>
</feature>
<evidence type="ECO:0000256" key="1">
    <source>
        <dbReference type="SAM" id="MobiDB-lite"/>
    </source>
</evidence>
<reference evidence="2 3" key="1">
    <citation type="journal article" date="2024" name="Int. J. Syst. Evol. Microbiol.">
        <title>Virgibacillus tibetensis sp. nov., isolated from salt lake on the Tibetan Plateau of China.</title>
        <authorList>
            <person name="Phurbu D."/>
            <person name="Liu Z.-X."/>
            <person name="Wang R."/>
            <person name="Zheng Y.-Y."/>
            <person name="Liu H.-C."/>
            <person name="Zhou Y.-G."/>
            <person name="Yu Y.-J."/>
            <person name="Li A.-H."/>
        </authorList>
    </citation>
    <scope>NUCLEOTIDE SEQUENCE [LARGE SCALE GENOMIC DNA]</scope>
    <source>
        <strain evidence="2 3">C22-A2</strain>
    </source>
</reference>
<dbReference type="RefSeq" id="WP_327608119.1">
    <property type="nucleotide sequence ID" value="NZ_JARZFX010000007.1"/>
</dbReference>
<comment type="caution">
    <text evidence="2">The sequence shown here is derived from an EMBL/GenBank/DDBJ whole genome shotgun (WGS) entry which is preliminary data.</text>
</comment>
<organism evidence="2 3">
    <name type="scientific">Virgibacillus tibetensis</name>
    <dbReference type="NCBI Taxonomy" id="3042313"/>
    <lineage>
        <taxon>Bacteria</taxon>
        <taxon>Bacillati</taxon>
        <taxon>Bacillota</taxon>
        <taxon>Bacilli</taxon>
        <taxon>Bacillales</taxon>
        <taxon>Bacillaceae</taxon>
        <taxon>Virgibacillus</taxon>
    </lineage>
</organism>
<gene>
    <name evidence="2" type="ORF">QGM71_13705</name>
</gene>
<dbReference type="Proteomes" id="UP001335737">
    <property type="component" value="Unassembled WGS sequence"/>
</dbReference>
<evidence type="ECO:0000313" key="2">
    <source>
        <dbReference type="EMBL" id="MEC5424551.1"/>
    </source>
</evidence>
<feature type="compositionally biased region" description="Basic and acidic residues" evidence="1">
    <location>
        <begin position="55"/>
        <end position="71"/>
    </location>
</feature>